<organism evidence="2 3">
    <name type="scientific">Eimeria necatrix</name>
    <dbReference type="NCBI Taxonomy" id="51315"/>
    <lineage>
        <taxon>Eukaryota</taxon>
        <taxon>Sar</taxon>
        <taxon>Alveolata</taxon>
        <taxon>Apicomplexa</taxon>
        <taxon>Conoidasida</taxon>
        <taxon>Coccidia</taxon>
        <taxon>Eucoccidiorida</taxon>
        <taxon>Eimeriorina</taxon>
        <taxon>Eimeriidae</taxon>
        <taxon>Eimeria</taxon>
    </lineage>
</organism>
<accession>U6N0J9</accession>
<dbReference type="AlphaFoldDB" id="U6N0J9"/>
<dbReference type="VEuPathDB" id="ToxoDB:ENH_00073400"/>
<feature type="compositionally biased region" description="Low complexity" evidence="1">
    <location>
        <begin position="61"/>
        <end position="74"/>
    </location>
</feature>
<reference evidence="2" key="1">
    <citation type="submission" date="2013-10" db="EMBL/GenBank/DDBJ databases">
        <title>Genomic analysis of the causative agents of coccidiosis in chickens.</title>
        <authorList>
            <person name="Reid A.J."/>
            <person name="Blake D."/>
            <person name="Billington K."/>
            <person name="Browne H."/>
            <person name="Dunn M."/>
            <person name="Hung S."/>
            <person name="Kawahara F."/>
            <person name="Miranda-Saavedra D."/>
            <person name="Mourier T."/>
            <person name="Nagra H."/>
            <person name="Otto T.D."/>
            <person name="Rawlings N."/>
            <person name="Sanchez A."/>
            <person name="Sanders M."/>
            <person name="Subramaniam C."/>
            <person name="Tay Y."/>
            <person name="Dear P."/>
            <person name="Doerig C."/>
            <person name="Gruber A."/>
            <person name="Parkinson J."/>
            <person name="Shirley M."/>
            <person name="Wan K.L."/>
            <person name="Berriman M."/>
            <person name="Tomley F."/>
            <person name="Pain A."/>
        </authorList>
    </citation>
    <scope>NUCLEOTIDE SEQUENCE [LARGE SCALE GENOMIC DNA]</scope>
    <source>
        <strain evidence="2">Houghton</strain>
    </source>
</reference>
<protein>
    <submittedName>
        <fullName evidence="2">Uncharacterized protein</fullName>
    </submittedName>
</protein>
<dbReference type="GeneID" id="25477470"/>
<dbReference type="Proteomes" id="UP000030754">
    <property type="component" value="Unassembled WGS sequence"/>
</dbReference>
<dbReference type="OrthoDB" id="10371245at2759"/>
<keyword evidence="3" id="KW-1185">Reference proteome</keyword>
<sequence>MAVGPLRSQRLETIRVLLSSEETHLGLRFQGVDLGYAYTKSALMGGGGGPPELQVRRNRGPRGPLGAPGGFRRPPGAPVGGPGGPQGPVDPSKAQPEAVPE</sequence>
<dbReference type="EMBL" id="HG725784">
    <property type="protein sequence ID" value="CDJ69732.1"/>
    <property type="molecule type" value="Genomic_DNA"/>
</dbReference>
<feature type="region of interest" description="Disordered" evidence="1">
    <location>
        <begin position="44"/>
        <end position="101"/>
    </location>
</feature>
<reference evidence="2" key="2">
    <citation type="submission" date="2013-10" db="EMBL/GenBank/DDBJ databases">
        <authorList>
            <person name="Aslett M."/>
        </authorList>
    </citation>
    <scope>NUCLEOTIDE SEQUENCE [LARGE SCALE GENOMIC DNA]</scope>
    <source>
        <strain evidence="2">Houghton</strain>
    </source>
</reference>
<evidence type="ECO:0000313" key="3">
    <source>
        <dbReference type="Proteomes" id="UP000030754"/>
    </source>
</evidence>
<gene>
    <name evidence="2" type="ORF">ENH_00073400</name>
</gene>
<evidence type="ECO:0000313" key="2">
    <source>
        <dbReference type="EMBL" id="CDJ69732.1"/>
    </source>
</evidence>
<evidence type="ECO:0000256" key="1">
    <source>
        <dbReference type="SAM" id="MobiDB-lite"/>
    </source>
</evidence>
<proteinExistence type="predicted"/>
<name>U6N0J9_9EIME</name>
<dbReference type="RefSeq" id="XP_013438198.1">
    <property type="nucleotide sequence ID" value="XM_013582744.1"/>
</dbReference>